<keyword evidence="6" id="KW-0443">Lipid metabolism</keyword>
<keyword evidence="8" id="KW-0472">Membrane</keyword>
<dbReference type="PANTHER" id="PTHR12497:SF0">
    <property type="entry name" value="TAFAZZIN"/>
    <property type="match status" value="1"/>
</dbReference>
<dbReference type="Proteomes" id="UP000037751">
    <property type="component" value="Unassembled WGS sequence"/>
</dbReference>
<proteinExistence type="inferred from homology"/>
<feature type="domain" description="Phospholipid/glycerol acyltransferase" evidence="13">
    <location>
        <begin position="47"/>
        <end position="169"/>
    </location>
</feature>
<evidence type="ECO:0000256" key="8">
    <source>
        <dbReference type="ARBA" id="ARBA00023136"/>
    </source>
</evidence>
<reference evidence="14 15" key="1">
    <citation type="submission" date="2015-07" db="EMBL/GenBank/DDBJ databases">
        <title>Draft Genome Sequence of Malassezia furfur CBS1878 and Malassezia pachydermatis CBS1879.</title>
        <authorList>
            <person name="Triana S."/>
            <person name="Ohm R."/>
            <person name="Gonzalez A."/>
            <person name="DeCock H."/>
            <person name="Restrepo S."/>
            <person name="Celis A."/>
        </authorList>
    </citation>
    <scope>NUCLEOTIDE SEQUENCE [LARGE SCALE GENOMIC DNA]</scope>
    <source>
        <strain evidence="14 15">CBS 1879</strain>
    </source>
</reference>
<dbReference type="GeneID" id="28728940"/>
<evidence type="ECO:0000259" key="13">
    <source>
        <dbReference type="SMART" id="SM00563"/>
    </source>
</evidence>
<evidence type="ECO:0000256" key="1">
    <source>
        <dbReference type="ARBA" id="ARBA00004137"/>
    </source>
</evidence>
<dbReference type="GO" id="GO:0005741">
    <property type="term" value="C:mitochondrial outer membrane"/>
    <property type="evidence" value="ECO:0007669"/>
    <property type="project" value="UniProtKB-SubCell"/>
</dbReference>
<dbReference type="SUPFAM" id="SSF69593">
    <property type="entry name" value="Glycerol-3-phosphate (1)-acyltransferase"/>
    <property type="match status" value="1"/>
</dbReference>
<evidence type="ECO:0000256" key="2">
    <source>
        <dbReference type="ARBA" id="ARBA00010524"/>
    </source>
</evidence>
<dbReference type="GO" id="GO:0007007">
    <property type="term" value="P:inner mitochondrial membrane organization"/>
    <property type="evidence" value="ECO:0007669"/>
    <property type="project" value="TreeGrafter"/>
</dbReference>
<evidence type="ECO:0000256" key="7">
    <source>
        <dbReference type="ARBA" id="ARBA00023128"/>
    </source>
</evidence>
<evidence type="ECO:0000256" key="12">
    <source>
        <dbReference type="RuleBase" id="RU365062"/>
    </source>
</evidence>
<comment type="similarity">
    <text evidence="2 12">Belongs to the taffazin family.</text>
</comment>
<dbReference type="EMBL" id="LGAV01000002">
    <property type="protein sequence ID" value="KOS15641.1"/>
    <property type="molecule type" value="Genomic_DNA"/>
</dbReference>
<dbReference type="SMART" id="SM00563">
    <property type="entry name" value="PlsC"/>
    <property type="match status" value="1"/>
</dbReference>
<dbReference type="AlphaFoldDB" id="A0A0M8MXN6"/>
<evidence type="ECO:0000256" key="3">
    <source>
        <dbReference type="ARBA" id="ARBA00022679"/>
    </source>
</evidence>
<keyword evidence="7" id="KW-0496">Mitochondrion</keyword>
<dbReference type="PRINTS" id="PR00979">
    <property type="entry name" value="TAFAZZIN"/>
</dbReference>
<dbReference type="VEuPathDB" id="FungiDB:Malapachy_2576"/>
<dbReference type="OrthoDB" id="193467at2759"/>
<protein>
    <recommendedName>
        <fullName evidence="12">Tafazzin family protein</fullName>
    </recommendedName>
</protein>
<comment type="subcellular location">
    <subcellularLocation>
        <location evidence="1">Mitochondrion inner membrane</location>
        <topology evidence="1">Peripheral membrane protein</topology>
        <orientation evidence="1">Intermembrane side</orientation>
    </subcellularLocation>
    <subcellularLocation>
        <location evidence="10">Mitochondrion outer membrane</location>
        <topology evidence="10">Peripheral membrane protein</topology>
        <orientation evidence="10">Intermembrane side</orientation>
    </subcellularLocation>
</comment>
<keyword evidence="9 14" id="KW-0012">Acyltransferase</keyword>
<name>A0A0M8MXN6_9BASI</name>
<sequence>MQQAVVPTVAALSRAFLRVGCRRVRVEGTEAFTELLCSPERMQEGRGIVTCIMDEPVMWGCLPRHTFRDERTVRWSLGASEIIFKNDICRWFFRHGQTLEVFRGNGIYQKAIEDALAILAEGRWVHIFPEGRVNVSTSTYLPRFKWGVSRLVLEGPKLPYVVPIWLSGFDQIMPQPRAPPTWMPRLGADITITFGAPIEVDPYAEAYAAWQADPAANLTMPPVDAPRGHLYTNAPLRPGDHPTYAALRSRLAAHLRASLAQLGSKMREYYGYGPGEGTLVHGASTPP</sequence>
<evidence type="ECO:0000256" key="6">
    <source>
        <dbReference type="ARBA" id="ARBA00023098"/>
    </source>
</evidence>
<organism evidence="14 15">
    <name type="scientific">Malassezia pachydermatis</name>
    <dbReference type="NCBI Taxonomy" id="77020"/>
    <lineage>
        <taxon>Eukaryota</taxon>
        <taxon>Fungi</taxon>
        <taxon>Dikarya</taxon>
        <taxon>Basidiomycota</taxon>
        <taxon>Ustilaginomycotina</taxon>
        <taxon>Malasseziomycetes</taxon>
        <taxon>Malasseziales</taxon>
        <taxon>Malasseziaceae</taxon>
        <taxon>Malassezia</taxon>
    </lineage>
</organism>
<dbReference type="GO" id="GO:0047184">
    <property type="term" value="F:1-acylglycerophosphocholine O-acyltransferase activity"/>
    <property type="evidence" value="ECO:0007669"/>
    <property type="project" value="TreeGrafter"/>
</dbReference>
<dbReference type="RefSeq" id="XP_017993273.1">
    <property type="nucleotide sequence ID" value="XM_018137065.1"/>
</dbReference>
<evidence type="ECO:0000256" key="10">
    <source>
        <dbReference type="ARBA" id="ARBA00024323"/>
    </source>
</evidence>
<dbReference type="GO" id="GO:0005743">
    <property type="term" value="C:mitochondrial inner membrane"/>
    <property type="evidence" value="ECO:0007669"/>
    <property type="project" value="UniProtKB-SubCell"/>
</dbReference>
<dbReference type="STRING" id="77020.A0A0M8MXN6"/>
<comment type="catalytic activity">
    <reaction evidence="11">
        <text>1'-[1,2-diacyl-sn-glycero-3-phospho],3'-[1-acyl-sn-glycero-3-phospho]-glycerol + a 1,2-diacyl-sn-glycero-3-phosphocholine = a cardiolipin + a 1-acyl-sn-glycero-3-phosphocholine</text>
        <dbReference type="Rhea" id="RHEA:33731"/>
        <dbReference type="ChEBI" id="CHEBI:57643"/>
        <dbReference type="ChEBI" id="CHEBI:58168"/>
        <dbReference type="ChEBI" id="CHEBI:62237"/>
        <dbReference type="ChEBI" id="CHEBI:64743"/>
    </reaction>
    <physiologicalReaction direction="left-to-right" evidence="11">
        <dbReference type="Rhea" id="RHEA:33732"/>
    </physiologicalReaction>
    <physiologicalReaction direction="right-to-left" evidence="11">
        <dbReference type="Rhea" id="RHEA:33733"/>
    </physiologicalReaction>
</comment>
<dbReference type="GO" id="GO:0035965">
    <property type="term" value="P:cardiolipin acyl-chain remodeling"/>
    <property type="evidence" value="ECO:0007669"/>
    <property type="project" value="TreeGrafter"/>
</dbReference>
<comment type="caution">
    <text evidence="14">The sequence shown here is derived from an EMBL/GenBank/DDBJ whole genome shotgun (WGS) entry which is preliminary data.</text>
</comment>
<keyword evidence="3 14" id="KW-0808">Transferase</keyword>
<evidence type="ECO:0000256" key="11">
    <source>
        <dbReference type="ARBA" id="ARBA00047906"/>
    </source>
</evidence>
<dbReference type="CDD" id="cd07989">
    <property type="entry name" value="LPLAT_AGPAT-like"/>
    <property type="match status" value="1"/>
</dbReference>
<evidence type="ECO:0000313" key="14">
    <source>
        <dbReference type="EMBL" id="KOS15641.1"/>
    </source>
</evidence>
<gene>
    <name evidence="14" type="ORF">Malapachy_2576</name>
</gene>
<dbReference type="InterPro" id="IPR000872">
    <property type="entry name" value="Tafazzin"/>
</dbReference>
<evidence type="ECO:0000313" key="15">
    <source>
        <dbReference type="Proteomes" id="UP000037751"/>
    </source>
</evidence>
<dbReference type="InterPro" id="IPR002123">
    <property type="entry name" value="Plipid/glycerol_acylTrfase"/>
</dbReference>
<evidence type="ECO:0000256" key="4">
    <source>
        <dbReference type="ARBA" id="ARBA00022787"/>
    </source>
</evidence>
<dbReference type="Pfam" id="PF01553">
    <property type="entry name" value="Acyltransferase"/>
    <property type="match status" value="1"/>
</dbReference>
<keyword evidence="4" id="KW-1000">Mitochondrion outer membrane</keyword>
<evidence type="ECO:0000256" key="5">
    <source>
        <dbReference type="ARBA" id="ARBA00022792"/>
    </source>
</evidence>
<keyword evidence="5" id="KW-0999">Mitochondrion inner membrane</keyword>
<accession>A0A0M8MXN6</accession>
<keyword evidence="15" id="KW-1185">Reference proteome</keyword>
<evidence type="ECO:0000256" key="9">
    <source>
        <dbReference type="ARBA" id="ARBA00023315"/>
    </source>
</evidence>
<dbReference type="PANTHER" id="PTHR12497">
    <property type="entry name" value="TAZ PROTEIN TAFAZZIN"/>
    <property type="match status" value="1"/>
</dbReference>